<proteinExistence type="inferred from homology"/>
<dbReference type="InterPro" id="IPR004107">
    <property type="entry name" value="Integrase_SAM-like_N"/>
</dbReference>
<sequence>MDNDIKEYTTPKGEKRYKFLIYVGKDETTGHTIQIKKQGFKSKDEALEAYLNYKLKIVKGEYEPLKKKKLTFKQLFESWNKVYKPTVKESTYAVTMRYFNNHILSALGNIYIEKITVAECQKAVNEWFEEAPHTFDRFIHYASKVFKYGIDMELLTSNPMEKVIKPKLKERPQQYQEFYDKDELNKFLSCAKKCNFRYFVYFRLLAYTGMRKGESLALKWSDIDFETNTISITRNVTTGLNNRPYISNGKTANSVRRIPVDSETMNYLKEWRYCQQKDMLKKGFNFLDADNYIFPTINNGITSLSKPRQWNKSICDKFGLRRIKIHGFRHTHASLCYSAGLNAKEIQKRLGHADSKTTMNVYTHVMKNDEKKAVKKFADFMK</sequence>
<keyword evidence="4" id="KW-0233">DNA recombination</keyword>
<organism evidence="6 7">
    <name type="scientific">Lactobacillus intestinalis</name>
    <dbReference type="NCBI Taxonomy" id="151781"/>
    <lineage>
        <taxon>Bacteria</taxon>
        <taxon>Bacillati</taxon>
        <taxon>Bacillota</taxon>
        <taxon>Bacilli</taxon>
        <taxon>Lactobacillales</taxon>
        <taxon>Lactobacillaceae</taxon>
        <taxon>Lactobacillus</taxon>
    </lineage>
</organism>
<evidence type="ECO:0000256" key="3">
    <source>
        <dbReference type="ARBA" id="ARBA00023125"/>
    </source>
</evidence>
<evidence type="ECO:0000313" key="7">
    <source>
        <dbReference type="Proteomes" id="UP000309117"/>
    </source>
</evidence>
<evidence type="ECO:0000256" key="1">
    <source>
        <dbReference type="ARBA" id="ARBA00008857"/>
    </source>
</evidence>
<dbReference type="InterPro" id="IPR028259">
    <property type="entry name" value="AP2-like_int_N"/>
</dbReference>
<dbReference type="PROSITE" id="PS51898">
    <property type="entry name" value="TYR_RECOMBINASE"/>
    <property type="match status" value="1"/>
</dbReference>
<dbReference type="GO" id="GO:0015074">
    <property type="term" value="P:DNA integration"/>
    <property type="evidence" value="ECO:0007669"/>
    <property type="project" value="UniProtKB-KW"/>
</dbReference>
<comment type="caution">
    <text evidence="6">The sequence shown here is derived from an EMBL/GenBank/DDBJ whole genome shotgun (WGS) entry which is preliminary data.</text>
</comment>
<dbReference type="AlphaFoldDB" id="A0A4S2BC80"/>
<dbReference type="RefSeq" id="WP_135960716.1">
    <property type="nucleotide sequence ID" value="NZ_CAJSYX010000008.1"/>
</dbReference>
<evidence type="ECO:0000313" key="6">
    <source>
        <dbReference type="EMBL" id="TGY11064.1"/>
    </source>
</evidence>
<evidence type="ECO:0000259" key="5">
    <source>
        <dbReference type="PROSITE" id="PS51898"/>
    </source>
</evidence>
<dbReference type="PANTHER" id="PTHR30629:SF2">
    <property type="entry name" value="PROPHAGE INTEGRASE INTS-RELATED"/>
    <property type="match status" value="1"/>
</dbReference>
<gene>
    <name evidence="6" type="ORF">E5351_09240</name>
</gene>
<dbReference type="PANTHER" id="PTHR30629">
    <property type="entry name" value="PROPHAGE INTEGRASE"/>
    <property type="match status" value="1"/>
</dbReference>
<name>A0A4S2BC80_9LACO</name>
<evidence type="ECO:0000256" key="4">
    <source>
        <dbReference type="ARBA" id="ARBA00023172"/>
    </source>
</evidence>
<dbReference type="Pfam" id="PF14659">
    <property type="entry name" value="Phage_int_SAM_3"/>
    <property type="match status" value="1"/>
</dbReference>
<dbReference type="Proteomes" id="UP000309117">
    <property type="component" value="Unassembled WGS sequence"/>
</dbReference>
<dbReference type="InterPro" id="IPR010998">
    <property type="entry name" value="Integrase_recombinase_N"/>
</dbReference>
<dbReference type="Gene3D" id="1.10.443.10">
    <property type="entry name" value="Intergrase catalytic core"/>
    <property type="match status" value="1"/>
</dbReference>
<protein>
    <submittedName>
        <fullName evidence="6">Site-specific integrase</fullName>
    </submittedName>
</protein>
<dbReference type="GO" id="GO:0003677">
    <property type="term" value="F:DNA binding"/>
    <property type="evidence" value="ECO:0007669"/>
    <property type="project" value="UniProtKB-KW"/>
</dbReference>
<dbReference type="CDD" id="cd01189">
    <property type="entry name" value="INT_ICEBs1_C_like"/>
    <property type="match status" value="1"/>
</dbReference>
<dbReference type="Pfam" id="PF00589">
    <property type="entry name" value="Phage_integrase"/>
    <property type="match status" value="1"/>
</dbReference>
<accession>A0A4S2BC80</accession>
<dbReference type="InterPro" id="IPR050808">
    <property type="entry name" value="Phage_Integrase"/>
</dbReference>
<dbReference type="SUPFAM" id="SSF56349">
    <property type="entry name" value="DNA breaking-rejoining enzymes"/>
    <property type="match status" value="1"/>
</dbReference>
<keyword evidence="2" id="KW-0229">DNA integration</keyword>
<feature type="domain" description="Tyr recombinase" evidence="5">
    <location>
        <begin position="174"/>
        <end position="375"/>
    </location>
</feature>
<comment type="similarity">
    <text evidence="1">Belongs to the 'phage' integrase family.</text>
</comment>
<dbReference type="InterPro" id="IPR011010">
    <property type="entry name" value="DNA_brk_join_enz"/>
</dbReference>
<dbReference type="InterPro" id="IPR002104">
    <property type="entry name" value="Integrase_catalytic"/>
</dbReference>
<dbReference type="EMBL" id="SRYV01000021">
    <property type="protein sequence ID" value="TGY11064.1"/>
    <property type="molecule type" value="Genomic_DNA"/>
</dbReference>
<dbReference type="GO" id="GO:0006310">
    <property type="term" value="P:DNA recombination"/>
    <property type="evidence" value="ECO:0007669"/>
    <property type="project" value="UniProtKB-KW"/>
</dbReference>
<keyword evidence="3" id="KW-0238">DNA-binding</keyword>
<dbReference type="Pfam" id="PF14657">
    <property type="entry name" value="Arm-DNA-bind_4"/>
    <property type="match status" value="1"/>
</dbReference>
<reference evidence="6 7" key="1">
    <citation type="submission" date="2019-04" db="EMBL/GenBank/DDBJ databases">
        <title>Microbes associate with the intestines of laboratory mice.</title>
        <authorList>
            <person name="Navarre W."/>
            <person name="Wong E."/>
            <person name="Huang K."/>
            <person name="Tropini C."/>
            <person name="Ng K."/>
            <person name="Yu B."/>
        </authorList>
    </citation>
    <scope>NUCLEOTIDE SEQUENCE [LARGE SCALE GENOMIC DNA]</scope>
    <source>
        <strain evidence="6 7">NM61_E11</strain>
    </source>
</reference>
<dbReference type="InterPro" id="IPR013762">
    <property type="entry name" value="Integrase-like_cat_sf"/>
</dbReference>
<evidence type="ECO:0000256" key="2">
    <source>
        <dbReference type="ARBA" id="ARBA00022908"/>
    </source>
</evidence>
<dbReference type="Gene3D" id="1.10.150.130">
    <property type="match status" value="1"/>
</dbReference>